<dbReference type="InterPro" id="IPR005467">
    <property type="entry name" value="His_kinase_dom"/>
</dbReference>
<feature type="transmembrane region" description="Helical" evidence="9">
    <location>
        <begin position="213"/>
        <end position="235"/>
    </location>
</feature>
<dbReference type="SUPFAM" id="SSF158472">
    <property type="entry name" value="HAMP domain-like"/>
    <property type="match status" value="1"/>
</dbReference>
<dbReference type="CDD" id="cd00075">
    <property type="entry name" value="HATPase"/>
    <property type="match status" value="1"/>
</dbReference>
<evidence type="ECO:0000256" key="7">
    <source>
        <dbReference type="ARBA" id="ARBA00023012"/>
    </source>
</evidence>
<evidence type="ECO:0000313" key="13">
    <source>
        <dbReference type="Proteomes" id="UP000596387"/>
    </source>
</evidence>
<evidence type="ECO:0000256" key="6">
    <source>
        <dbReference type="ARBA" id="ARBA00022777"/>
    </source>
</evidence>
<dbReference type="InterPro" id="IPR003660">
    <property type="entry name" value="HAMP_dom"/>
</dbReference>
<keyword evidence="5" id="KW-0808">Transferase</keyword>
<dbReference type="CDD" id="cd06225">
    <property type="entry name" value="HAMP"/>
    <property type="match status" value="1"/>
</dbReference>
<feature type="transmembrane region" description="Helical" evidence="9">
    <location>
        <begin position="33"/>
        <end position="55"/>
    </location>
</feature>
<name>A0ABX7F526_9RHOB</name>
<evidence type="ECO:0000259" key="10">
    <source>
        <dbReference type="PROSITE" id="PS50109"/>
    </source>
</evidence>
<evidence type="ECO:0000256" key="1">
    <source>
        <dbReference type="ARBA" id="ARBA00000085"/>
    </source>
</evidence>
<dbReference type="PRINTS" id="PR00344">
    <property type="entry name" value="BCTRLSENSOR"/>
</dbReference>
<evidence type="ECO:0000313" key="12">
    <source>
        <dbReference type="EMBL" id="QRF64891.1"/>
    </source>
</evidence>
<dbReference type="Proteomes" id="UP000596387">
    <property type="component" value="Chromosome"/>
</dbReference>
<evidence type="ECO:0000256" key="2">
    <source>
        <dbReference type="ARBA" id="ARBA00004370"/>
    </source>
</evidence>
<dbReference type="InterPro" id="IPR036890">
    <property type="entry name" value="HATPase_C_sf"/>
</dbReference>
<feature type="coiled-coil region" evidence="8">
    <location>
        <begin position="288"/>
        <end position="322"/>
    </location>
</feature>
<evidence type="ECO:0000256" key="9">
    <source>
        <dbReference type="SAM" id="Phobius"/>
    </source>
</evidence>
<dbReference type="Pfam" id="PF00512">
    <property type="entry name" value="HisKA"/>
    <property type="match status" value="1"/>
</dbReference>
<dbReference type="PANTHER" id="PTHR43711">
    <property type="entry name" value="TWO-COMPONENT HISTIDINE KINASE"/>
    <property type="match status" value="1"/>
</dbReference>
<dbReference type="SUPFAM" id="SSF47384">
    <property type="entry name" value="Homodimeric domain of signal transducing histidine kinase"/>
    <property type="match status" value="1"/>
</dbReference>
<evidence type="ECO:0000256" key="4">
    <source>
        <dbReference type="ARBA" id="ARBA00022553"/>
    </source>
</evidence>
<organism evidence="12 13">
    <name type="scientific">Ponticoccus alexandrii</name>
    <dbReference type="NCBI Taxonomy" id="1943633"/>
    <lineage>
        <taxon>Bacteria</taxon>
        <taxon>Pseudomonadati</taxon>
        <taxon>Pseudomonadota</taxon>
        <taxon>Alphaproteobacteria</taxon>
        <taxon>Rhodobacterales</taxon>
        <taxon>Roseobacteraceae</taxon>
        <taxon>Ponticoccus</taxon>
    </lineage>
</organism>
<dbReference type="PANTHER" id="PTHR43711:SF1">
    <property type="entry name" value="HISTIDINE KINASE 1"/>
    <property type="match status" value="1"/>
</dbReference>
<dbReference type="SUPFAM" id="SSF55874">
    <property type="entry name" value="ATPase domain of HSP90 chaperone/DNA topoisomerase II/histidine kinase"/>
    <property type="match status" value="1"/>
</dbReference>
<feature type="domain" description="Histidine kinase" evidence="10">
    <location>
        <begin position="329"/>
        <end position="547"/>
    </location>
</feature>
<keyword evidence="6" id="KW-0418">Kinase</keyword>
<dbReference type="InterPro" id="IPR003661">
    <property type="entry name" value="HisK_dim/P_dom"/>
</dbReference>
<dbReference type="SMART" id="SM00387">
    <property type="entry name" value="HATPase_c"/>
    <property type="match status" value="1"/>
</dbReference>
<dbReference type="InterPro" id="IPR050736">
    <property type="entry name" value="Sensor_HK_Regulatory"/>
</dbReference>
<keyword evidence="9" id="KW-0812">Transmembrane</keyword>
<dbReference type="EMBL" id="CP047166">
    <property type="protein sequence ID" value="QRF64891.1"/>
    <property type="molecule type" value="Genomic_DNA"/>
</dbReference>
<evidence type="ECO:0000256" key="5">
    <source>
        <dbReference type="ARBA" id="ARBA00022679"/>
    </source>
</evidence>
<dbReference type="SMART" id="SM00388">
    <property type="entry name" value="HisKA"/>
    <property type="match status" value="1"/>
</dbReference>
<dbReference type="PROSITE" id="PS50885">
    <property type="entry name" value="HAMP"/>
    <property type="match status" value="1"/>
</dbReference>
<feature type="domain" description="HAMP" evidence="11">
    <location>
        <begin position="237"/>
        <end position="289"/>
    </location>
</feature>
<proteinExistence type="predicted"/>
<keyword evidence="8" id="KW-0175">Coiled coil</keyword>
<keyword evidence="4" id="KW-0597">Phosphoprotein</keyword>
<dbReference type="Pfam" id="PF02518">
    <property type="entry name" value="HATPase_c"/>
    <property type="match status" value="1"/>
</dbReference>
<accession>A0ABX7F526</accession>
<dbReference type="Gene3D" id="6.10.340.10">
    <property type="match status" value="1"/>
</dbReference>
<sequence length="558" mass="59865">MLQVRNAQGRRLFSAQIGPWCPVARQHSLRRRLAAGAAALTLGTLVTALVLFLGMTRVAERLDSALAAEARMARYSMLSTQVSSFLVIATEAVQTGLPASERRDRVQPVVENMRRTFALLDSDNARAVAEVEALGLEQQSRHATQSLLLARMRAQLDAVLRGLSDAEGSAEVLRAHLNSFASTFDPLLNQAVNAEGIFRGETLAGIARLRGQLSLAALVMAGGAVALAIAFYTGLIHPQFRRLDRLRDAARRIGQEDFAIALPVTRLDEIGLLYAEINRMAAALGARQEGVQQDRARLNETIAQQTAELRAANAALERIDANRRRFFADVSHELRTPLTVILVEAQIGQQAAPEAAEAFATIETRAARLNRRIDDLLRVARSDSGELGLDPAPVGAAEVLRDVLEEVRAECDNAGLALSEEAAPGLCVMADANWLRQVLAGLVRNAIRHARAGGWVRLSVRQDGAEAVFEVRDNGPGIAEDRQDTVLRRFARGSASQAEGFGIGLSLAAWVAEAHGGRLALRSPVPRGEALGSAPGLAVSLRLALAERDPGSPQGTGP</sequence>
<dbReference type="CDD" id="cd00082">
    <property type="entry name" value="HisKA"/>
    <property type="match status" value="1"/>
</dbReference>
<keyword evidence="13" id="KW-1185">Reference proteome</keyword>
<evidence type="ECO:0000256" key="3">
    <source>
        <dbReference type="ARBA" id="ARBA00012438"/>
    </source>
</evidence>
<gene>
    <name evidence="12" type="ORF">GQA70_00335</name>
</gene>
<protein>
    <recommendedName>
        <fullName evidence="3">histidine kinase</fullName>
        <ecNumber evidence="3">2.7.13.3</ecNumber>
    </recommendedName>
</protein>
<dbReference type="EC" id="2.7.13.3" evidence="3"/>
<feature type="transmembrane region" description="Helical" evidence="9">
    <location>
        <begin position="75"/>
        <end position="93"/>
    </location>
</feature>
<comment type="catalytic activity">
    <reaction evidence="1">
        <text>ATP + protein L-histidine = ADP + protein N-phospho-L-histidine.</text>
        <dbReference type="EC" id="2.7.13.3"/>
    </reaction>
</comment>
<evidence type="ECO:0000256" key="8">
    <source>
        <dbReference type="SAM" id="Coils"/>
    </source>
</evidence>
<dbReference type="PROSITE" id="PS50109">
    <property type="entry name" value="HIS_KIN"/>
    <property type="match status" value="1"/>
</dbReference>
<evidence type="ECO:0000259" key="11">
    <source>
        <dbReference type="PROSITE" id="PS50885"/>
    </source>
</evidence>
<reference evidence="12 13" key="1">
    <citation type="submission" date="2019-12" db="EMBL/GenBank/DDBJ databases">
        <title>Complete Genome Sequence of a Quorum-Sensing Bacterium,Rhodobacteraceae bacterium C31, Isolated from a marine microalgae symbiotic bacteria.</title>
        <authorList>
            <person name="Zhang Y."/>
        </authorList>
    </citation>
    <scope>NUCLEOTIDE SEQUENCE [LARGE SCALE GENOMIC DNA]</scope>
    <source>
        <strain evidence="12 13">C31</strain>
    </source>
</reference>
<dbReference type="Gene3D" id="1.10.287.130">
    <property type="match status" value="1"/>
</dbReference>
<dbReference type="InterPro" id="IPR004358">
    <property type="entry name" value="Sig_transdc_His_kin-like_C"/>
</dbReference>
<dbReference type="Pfam" id="PF00672">
    <property type="entry name" value="HAMP"/>
    <property type="match status" value="1"/>
</dbReference>
<keyword evidence="9" id="KW-1133">Transmembrane helix</keyword>
<comment type="subcellular location">
    <subcellularLocation>
        <location evidence="2">Membrane</location>
    </subcellularLocation>
</comment>
<keyword evidence="7" id="KW-0902">Two-component regulatory system</keyword>
<dbReference type="InterPro" id="IPR003594">
    <property type="entry name" value="HATPase_dom"/>
</dbReference>
<dbReference type="SMART" id="SM00304">
    <property type="entry name" value="HAMP"/>
    <property type="match status" value="1"/>
</dbReference>
<keyword evidence="9" id="KW-0472">Membrane</keyword>
<dbReference type="InterPro" id="IPR036097">
    <property type="entry name" value="HisK_dim/P_sf"/>
</dbReference>
<dbReference type="Gene3D" id="3.30.565.10">
    <property type="entry name" value="Histidine kinase-like ATPase, C-terminal domain"/>
    <property type="match status" value="1"/>
</dbReference>